<sequence length="423" mass="49852">MEKKTLSQKLYFLEGMSVDKISSLLDLRKSEVEDYIKQQDNFQIKSGQGSYEFRVLKGDSISKYSAANYKPFFDSILDQSNIISDFERYYRKYDILGIPEIRTFLKYFFGDALITDNYKGSFRYIFEIKPKDIDEYQDEIFLFSILDIKGGLNFHIFNRQEQDNPAELSEFEIETIEFFFIALIKNAANFVRENELQIKDFYDTIYDPPCVYGYQNNEAFFKSFDNRDDFNLERRELEKELNKEIEIMGEKNIPAAQMIAQANQEVQNYELTKLYEKVYINIGDVILDNRFVLRKYPEIYKVLHDLTKYCLLVNLFLDSETDLAEQRVNGYFKAETVETIADKAIILLAEATKDFLGVNYSPAALDYIFSNYRAEVKELLEADDYQDIKKINDAVIDERIYPEFFGYKVVGFWDLPDKNFLGC</sequence>
<dbReference type="RefSeq" id="WP_133514177.1">
    <property type="nucleotide sequence ID" value="NZ_SNWX01000004.1"/>
</dbReference>
<evidence type="ECO:0000313" key="2">
    <source>
        <dbReference type="Proteomes" id="UP000295064"/>
    </source>
</evidence>
<organism evidence="1 2">
    <name type="scientific">Halanaerobium saccharolyticum</name>
    <dbReference type="NCBI Taxonomy" id="43595"/>
    <lineage>
        <taxon>Bacteria</taxon>
        <taxon>Bacillati</taxon>
        <taxon>Bacillota</taxon>
        <taxon>Clostridia</taxon>
        <taxon>Halanaerobiales</taxon>
        <taxon>Halanaerobiaceae</taxon>
        <taxon>Halanaerobium</taxon>
    </lineage>
</organism>
<reference evidence="1 2" key="1">
    <citation type="submission" date="2019-03" db="EMBL/GenBank/DDBJ databases">
        <title>Subsurface microbial communities from deep shales in Ohio and West Virginia, USA.</title>
        <authorList>
            <person name="Wrighton K."/>
        </authorList>
    </citation>
    <scope>NUCLEOTIDE SEQUENCE [LARGE SCALE GENOMIC DNA]</scope>
    <source>
        <strain evidence="1 2">MA284_T2</strain>
    </source>
</reference>
<name>A0A4R6LZK6_9FIRM</name>
<protein>
    <submittedName>
        <fullName evidence="1">Uncharacterized protein</fullName>
    </submittedName>
</protein>
<proteinExistence type="predicted"/>
<comment type="caution">
    <text evidence="1">The sequence shown here is derived from an EMBL/GenBank/DDBJ whole genome shotgun (WGS) entry which is preliminary data.</text>
</comment>
<dbReference type="AlphaFoldDB" id="A0A4R6LZK6"/>
<evidence type="ECO:0000313" key="1">
    <source>
        <dbReference type="EMBL" id="TDO94056.1"/>
    </source>
</evidence>
<dbReference type="Proteomes" id="UP000295064">
    <property type="component" value="Unassembled WGS sequence"/>
</dbReference>
<dbReference type="OrthoDB" id="2110200at2"/>
<gene>
    <name evidence="1" type="ORF">DFR79_10421</name>
</gene>
<accession>A0A4R6LZK6</accession>
<dbReference type="EMBL" id="SNWX01000004">
    <property type="protein sequence ID" value="TDO94056.1"/>
    <property type="molecule type" value="Genomic_DNA"/>
</dbReference>